<dbReference type="PANTHER" id="PTHR41391">
    <property type="entry name" value="RESTRICTION OF TELOMERE CAPPING PROTEIN 4"/>
    <property type="match status" value="1"/>
</dbReference>
<comment type="subcellular location">
    <subcellularLocation>
        <location evidence="3">Cytoplasm</location>
    </subcellularLocation>
    <subcellularLocation>
        <location evidence="2">Nucleus</location>
    </subcellularLocation>
</comment>
<evidence type="ECO:0000313" key="10">
    <source>
        <dbReference type="EMBL" id="GAT48246.1"/>
    </source>
</evidence>
<evidence type="ECO:0000313" key="11">
    <source>
        <dbReference type="Proteomes" id="UP000815677"/>
    </source>
</evidence>
<name>A0ABQ0LAS7_MYCCL</name>
<evidence type="ECO:0000256" key="6">
    <source>
        <dbReference type="ARBA" id="ARBA00022490"/>
    </source>
</evidence>
<dbReference type="PANTHER" id="PTHR41391:SF1">
    <property type="entry name" value="RESTRICTION OF TELOMERE CAPPING PROTEIN 4"/>
    <property type="match status" value="1"/>
</dbReference>
<feature type="compositionally biased region" description="Pro residues" evidence="8">
    <location>
        <begin position="623"/>
        <end position="632"/>
    </location>
</feature>
<sequence>MILFAVYQVESAAAALPSLIREGCLAQLDVIQAGRWHRWVLHALDLVAPLPPPPSCHRQLESLMAPRRHLEREPPERIHELENHIFARMLENCSSPDENKPCKSKMGPVRALKGSKQSERRGEIVQSCANRTCHSTISFEIDGHYLSQDVDAMWQRLKARREGSVVDPRCANAPLRIICVPSMPRPDATGKIKCANPSCSGQGAKNCIEFFCRSCCRRVASVGKEVRDACKIHDADQVRDDDVGVPAAPIPQPSNGRGRGRTAAQPQQPAVEPVRRGQPLAQPLGPLWVPNQVLPGQPLAMVPNAKGTKAALDEEVKKKVQFVVWGKKSTPYTKIDEVVESYPGAKLETLTGIMTMLQLTPTGRFDYFNHSTHEWINTSVSTPITVNTARPTLIRLRQSLFDAWTDDDCPGFNDVISRKRPAESSPERASSSKAPKPILDIDAARAARAQLPLPQARPPPPPLAPFATPVPNAVLQPVVAQPVAPPIPVPPPVLNPAAAVNLSEVNFGKYTAADWDQRWKQVKVLQDTRPEYRHEKDAFPVAFRRPYKRSTHHNYKTPWDAIPEHVRERYIAMGNHPDAPTLDQIFIREGVAWMKGLNKTAIASRLAAISSTPALTTTTPVAPAAPPPPPLLPASDRSSGDLAVNAHELNNDIDQLLGHLFGWCEICDEPYRADPSEKLQQMLRKLEAEPSPVMKQTCCKQHRAEGAIVMSSPSGAPFPQTINYAGLFIRLEKHLDELQDIAGEHSKPFVPIHGYFGFCGYTAIVRDLQRMFSGFDTFLDASEYAPLDFKQLIEQVIVPEAMLLLIKDDFEPQDDASTILRTSSDFGALFHSDAWDRQRAVDRSDDEPPALRVPTAAVPPVVAQQLAPHPPSPKPVQQQQQRDIAPPLAPQPFPMANVAPVRPPIDLDALLRIDDEPVIKTEPAVLCAFCDQPLPKSPSDTLTRLGAELHAKSRPDPTVENSGHRLMPHQQYSSYCARHRFERETLPLAVREGWPQAPDFDGLMERVLSMAGDLRELLAEPENSSFFRDAAKHYDGASKLKMTAMSVQFQHIDRLQKLGPGYYGEIGLYIVQKLLHVLFPDALHQPQSTTTFPYAILVNEVLAPEVFVRLVQQDMHVNGVRAKSILERSYPLGSVLHPECENSATEAVDRYIFLRHADPDYKLWVEAETDLGLEEWVSERLVKEEPKEGLVPKSGPMVIDLTLDEDEE</sequence>
<evidence type="ECO:0000256" key="5">
    <source>
        <dbReference type="ARBA" id="ARBA00015162"/>
    </source>
</evidence>
<organism evidence="10 11">
    <name type="scientific">Mycena chlorophos</name>
    <name type="common">Agaric fungus</name>
    <name type="synonym">Agaricus chlorophos</name>
    <dbReference type="NCBI Taxonomy" id="658473"/>
    <lineage>
        <taxon>Eukaryota</taxon>
        <taxon>Fungi</taxon>
        <taxon>Dikarya</taxon>
        <taxon>Basidiomycota</taxon>
        <taxon>Agaricomycotina</taxon>
        <taxon>Agaricomycetes</taxon>
        <taxon>Agaricomycetidae</taxon>
        <taxon>Agaricales</taxon>
        <taxon>Marasmiineae</taxon>
        <taxon>Mycenaceae</taxon>
        <taxon>Mycena</taxon>
    </lineage>
</organism>
<evidence type="ECO:0000256" key="3">
    <source>
        <dbReference type="ARBA" id="ARBA00004496"/>
    </source>
</evidence>
<feature type="region of interest" description="Disordered" evidence="8">
    <location>
        <begin position="865"/>
        <end position="900"/>
    </location>
</feature>
<dbReference type="InterPro" id="IPR028094">
    <property type="entry name" value="RTC4_C"/>
</dbReference>
<dbReference type="InterPro" id="IPR039024">
    <property type="entry name" value="RTC4"/>
</dbReference>
<evidence type="ECO:0000256" key="8">
    <source>
        <dbReference type="SAM" id="MobiDB-lite"/>
    </source>
</evidence>
<evidence type="ECO:0000256" key="2">
    <source>
        <dbReference type="ARBA" id="ARBA00004123"/>
    </source>
</evidence>
<evidence type="ECO:0000256" key="7">
    <source>
        <dbReference type="ARBA" id="ARBA00023242"/>
    </source>
</evidence>
<reference evidence="10" key="1">
    <citation type="submission" date="2014-09" db="EMBL/GenBank/DDBJ databases">
        <title>Genome sequence of the luminous mushroom Mycena chlorophos for searching fungal bioluminescence genes.</title>
        <authorList>
            <person name="Tanaka Y."/>
            <person name="Kasuga D."/>
            <person name="Oba Y."/>
            <person name="Hase S."/>
            <person name="Sato K."/>
            <person name="Oba Y."/>
            <person name="Sakakibara Y."/>
        </authorList>
    </citation>
    <scope>NUCLEOTIDE SEQUENCE</scope>
</reference>
<protein>
    <recommendedName>
        <fullName evidence="5">Restriction of telomere capping protein 4</fullName>
    </recommendedName>
</protein>
<evidence type="ECO:0000256" key="4">
    <source>
        <dbReference type="ARBA" id="ARBA00009461"/>
    </source>
</evidence>
<comment type="function">
    <text evidence="1">May be involved in a process influencing telomere capping.</text>
</comment>
<feature type="compositionally biased region" description="Basic and acidic residues" evidence="8">
    <location>
        <begin position="416"/>
        <end position="426"/>
    </location>
</feature>
<keyword evidence="6" id="KW-0963">Cytoplasm</keyword>
<proteinExistence type="inferred from homology"/>
<feature type="region of interest" description="Disordered" evidence="8">
    <location>
        <begin position="415"/>
        <end position="437"/>
    </location>
</feature>
<gene>
    <name evidence="10" type="ORF">MCHLO_05667</name>
</gene>
<dbReference type="Pfam" id="PF14474">
    <property type="entry name" value="RTC4"/>
    <property type="match status" value="2"/>
</dbReference>
<evidence type="ECO:0000256" key="1">
    <source>
        <dbReference type="ARBA" id="ARBA00002738"/>
    </source>
</evidence>
<comment type="similarity">
    <text evidence="4">Belongs to the RTC4 family.</text>
</comment>
<feature type="domain" description="Restriction of telomere capping protein 4 C-terminal" evidence="9">
    <location>
        <begin position="1017"/>
        <end position="1139"/>
    </location>
</feature>
<feature type="region of interest" description="Disordered" evidence="8">
    <location>
        <begin position="241"/>
        <end position="273"/>
    </location>
</feature>
<dbReference type="EMBL" id="DF844347">
    <property type="protein sequence ID" value="GAT48246.1"/>
    <property type="molecule type" value="Genomic_DNA"/>
</dbReference>
<dbReference type="SMART" id="SM01312">
    <property type="entry name" value="RTC4"/>
    <property type="match status" value="1"/>
</dbReference>
<dbReference type="Proteomes" id="UP000815677">
    <property type="component" value="Unassembled WGS sequence"/>
</dbReference>
<feature type="region of interest" description="Disordered" evidence="8">
    <location>
        <begin position="97"/>
        <end position="118"/>
    </location>
</feature>
<feature type="region of interest" description="Disordered" evidence="8">
    <location>
        <begin position="617"/>
        <end position="639"/>
    </location>
</feature>
<accession>A0ABQ0LAS7</accession>
<keyword evidence="11" id="KW-1185">Reference proteome</keyword>
<feature type="compositionally biased region" description="Low complexity" evidence="8">
    <location>
        <begin position="427"/>
        <end position="437"/>
    </location>
</feature>
<keyword evidence="7" id="KW-0539">Nucleus</keyword>
<evidence type="ECO:0000259" key="9">
    <source>
        <dbReference type="SMART" id="SM01312"/>
    </source>
</evidence>